<organism evidence="7">
    <name type="scientific">Parabacteroides distasonis</name>
    <dbReference type="NCBI Taxonomy" id="823"/>
    <lineage>
        <taxon>Bacteria</taxon>
        <taxon>Pseudomonadati</taxon>
        <taxon>Bacteroidota</taxon>
        <taxon>Bacteroidia</taxon>
        <taxon>Bacteroidales</taxon>
        <taxon>Tannerellaceae</taxon>
        <taxon>Parabacteroides</taxon>
    </lineage>
</organism>
<dbReference type="PANTHER" id="PTHR43133:SF25">
    <property type="entry name" value="RNA POLYMERASE SIGMA FACTOR RFAY-RELATED"/>
    <property type="match status" value="1"/>
</dbReference>
<evidence type="ECO:0000256" key="1">
    <source>
        <dbReference type="ARBA" id="ARBA00010641"/>
    </source>
</evidence>
<dbReference type="SUPFAM" id="SSF88659">
    <property type="entry name" value="Sigma3 and sigma4 domains of RNA polymerase sigma factors"/>
    <property type="match status" value="1"/>
</dbReference>
<dbReference type="InterPro" id="IPR013249">
    <property type="entry name" value="RNA_pol_sigma70_r4_t2"/>
</dbReference>
<protein>
    <submittedName>
        <fullName evidence="7">ECF RNA polymerase sigma factor SigR</fullName>
    </submittedName>
</protein>
<reference evidence="7" key="1">
    <citation type="submission" date="2019-11" db="EMBL/GenBank/DDBJ databases">
        <authorList>
            <person name="Feng L."/>
        </authorList>
    </citation>
    <scope>NUCLEOTIDE SEQUENCE</scope>
    <source>
        <strain evidence="7">PdistasonisLFYP31</strain>
    </source>
</reference>
<dbReference type="Pfam" id="PF04542">
    <property type="entry name" value="Sigma70_r2"/>
    <property type="match status" value="1"/>
</dbReference>
<evidence type="ECO:0000313" key="7">
    <source>
        <dbReference type="EMBL" id="VYU50168.1"/>
    </source>
</evidence>
<dbReference type="InterPro" id="IPR036388">
    <property type="entry name" value="WH-like_DNA-bd_sf"/>
</dbReference>
<dbReference type="InterPro" id="IPR039425">
    <property type="entry name" value="RNA_pol_sigma-70-like"/>
</dbReference>
<feature type="domain" description="RNA polymerase sigma factor 70 region 4 type 2" evidence="6">
    <location>
        <begin position="108"/>
        <end position="159"/>
    </location>
</feature>
<accession>A0A6N3FDH9</accession>
<gene>
    <name evidence="7" type="primary">sigR</name>
    <name evidence="7" type="ORF">PDLFYP31_02841</name>
</gene>
<dbReference type="InterPro" id="IPR013324">
    <property type="entry name" value="RNA_pol_sigma_r3/r4-like"/>
</dbReference>
<dbReference type="Gene3D" id="1.10.1740.10">
    <property type="match status" value="1"/>
</dbReference>
<dbReference type="PANTHER" id="PTHR43133">
    <property type="entry name" value="RNA POLYMERASE ECF-TYPE SIGMA FACTO"/>
    <property type="match status" value="1"/>
</dbReference>
<keyword evidence="2" id="KW-0805">Transcription regulation</keyword>
<dbReference type="EMBL" id="CACRUW010000018">
    <property type="protein sequence ID" value="VYU50168.1"/>
    <property type="molecule type" value="Genomic_DNA"/>
</dbReference>
<evidence type="ECO:0000256" key="2">
    <source>
        <dbReference type="ARBA" id="ARBA00023015"/>
    </source>
</evidence>
<dbReference type="InterPro" id="IPR014284">
    <property type="entry name" value="RNA_pol_sigma-70_dom"/>
</dbReference>
<dbReference type="CDD" id="cd06171">
    <property type="entry name" value="Sigma70_r4"/>
    <property type="match status" value="1"/>
</dbReference>
<sequence length="169" mass="19540">MNALQFQKKLLSMQENMMNFALMLTANRDDAQDLMQDTTLKVLDNQEKFVDNINFKGWVLTVMRNIFINNYHKIVRTQTVVDQGVDLYNLDVVNDSGFDSPDGVYQIQEITKAINGLNNELKVPFSMFLSGYKYNEIADKLDVPLGTVKSRIFFARQELQKVLKDFRQG</sequence>
<evidence type="ECO:0000259" key="5">
    <source>
        <dbReference type="Pfam" id="PF04542"/>
    </source>
</evidence>
<dbReference type="RefSeq" id="WP_156682585.1">
    <property type="nucleotide sequence ID" value="NZ_CACRUW010000018.1"/>
</dbReference>
<keyword evidence="4" id="KW-0804">Transcription</keyword>
<proteinExistence type="inferred from homology"/>
<dbReference type="GO" id="GO:0006352">
    <property type="term" value="P:DNA-templated transcription initiation"/>
    <property type="evidence" value="ECO:0007669"/>
    <property type="project" value="InterPro"/>
</dbReference>
<evidence type="ECO:0000256" key="4">
    <source>
        <dbReference type="ARBA" id="ARBA00023163"/>
    </source>
</evidence>
<dbReference type="InterPro" id="IPR013325">
    <property type="entry name" value="RNA_pol_sigma_r2"/>
</dbReference>
<keyword evidence="3" id="KW-0731">Sigma factor</keyword>
<dbReference type="SUPFAM" id="SSF88946">
    <property type="entry name" value="Sigma2 domain of RNA polymerase sigma factors"/>
    <property type="match status" value="1"/>
</dbReference>
<feature type="domain" description="RNA polymerase sigma-70 region 2" evidence="5">
    <location>
        <begin position="18"/>
        <end position="72"/>
    </location>
</feature>
<dbReference type="AlphaFoldDB" id="A0A6N3FDH9"/>
<comment type="similarity">
    <text evidence="1">Belongs to the sigma-70 factor family. ECF subfamily.</text>
</comment>
<dbReference type="GO" id="GO:0016987">
    <property type="term" value="F:sigma factor activity"/>
    <property type="evidence" value="ECO:0007669"/>
    <property type="project" value="UniProtKB-KW"/>
</dbReference>
<evidence type="ECO:0000256" key="3">
    <source>
        <dbReference type="ARBA" id="ARBA00023082"/>
    </source>
</evidence>
<dbReference type="Gene3D" id="1.10.10.10">
    <property type="entry name" value="Winged helix-like DNA-binding domain superfamily/Winged helix DNA-binding domain"/>
    <property type="match status" value="1"/>
</dbReference>
<dbReference type="InterPro" id="IPR007627">
    <property type="entry name" value="RNA_pol_sigma70_r2"/>
</dbReference>
<dbReference type="NCBIfam" id="TIGR02937">
    <property type="entry name" value="sigma70-ECF"/>
    <property type="match status" value="1"/>
</dbReference>
<evidence type="ECO:0000259" key="6">
    <source>
        <dbReference type="Pfam" id="PF08281"/>
    </source>
</evidence>
<name>A0A6N3FDH9_PARDI</name>
<dbReference type="Pfam" id="PF08281">
    <property type="entry name" value="Sigma70_r4_2"/>
    <property type="match status" value="1"/>
</dbReference>
<dbReference type="GO" id="GO:0003677">
    <property type="term" value="F:DNA binding"/>
    <property type="evidence" value="ECO:0007669"/>
    <property type="project" value="InterPro"/>
</dbReference>